<reference evidence="2 3" key="1">
    <citation type="submission" date="2019-06" db="EMBL/GenBank/DDBJ databases">
        <authorList>
            <person name="Srinivasan S."/>
        </authorList>
    </citation>
    <scope>NUCLEOTIDE SEQUENCE [LARGE SCALE GENOMIC DNA]</scope>
    <source>
        <strain evidence="2 3">17J68-5</strain>
    </source>
</reference>
<protein>
    <submittedName>
        <fullName evidence="2">Tol-pal system protein YbgF</fullName>
    </submittedName>
</protein>
<accession>A0A5B7ZW13</accession>
<evidence type="ECO:0000313" key="2">
    <source>
        <dbReference type="EMBL" id="QDA59331.1"/>
    </source>
</evidence>
<evidence type="ECO:0000313" key="3">
    <source>
        <dbReference type="Proteomes" id="UP000305398"/>
    </source>
</evidence>
<name>A0A5B7ZW13_9BACT</name>
<feature type="signal peptide" evidence="1">
    <location>
        <begin position="1"/>
        <end position="20"/>
    </location>
</feature>
<dbReference type="EMBL" id="CP040896">
    <property type="protein sequence ID" value="QDA59331.1"/>
    <property type="molecule type" value="Genomic_DNA"/>
</dbReference>
<dbReference type="KEGG" id="hyj:FHG12_04085"/>
<gene>
    <name evidence="2" type="ORF">FHG12_04085</name>
</gene>
<feature type="chain" id="PRO_5022817805" evidence="1">
    <location>
        <begin position="21"/>
        <end position="416"/>
    </location>
</feature>
<dbReference type="Gene3D" id="1.25.40.10">
    <property type="entry name" value="Tetratricopeptide repeat domain"/>
    <property type="match status" value="2"/>
</dbReference>
<dbReference type="Proteomes" id="UP000305398">
    <property type="component" value="Chromosome"/>
</dbReference>
<keyword evidence="3" id="KW-1185">Reference proteome</keyword>
<dbReference type="InterPro" id="IPR011990">
    <property type="entry name" value="TPR-like_helical_dom_sf"/>
</dbReference>
<proteinExistence type="predicted"/>
<keyword evidence="1" id="KW-0732">Signal</keyword>
<dbReference type="RefSeq" id="WP_139514513.1">
    <property type="nucleotide sequence ID" value="NZ_CP040896.1"/>
</dbReference>
<dbReference type="OrthoDB" id="9813254at2"/>
<evidence type="ECO:0000256" key="1">
    <source>
        <dbReference type="SAM" id="SignalP"/>
    </source>
</evidence>
<dbReference type="AlphaFoldDB" id="A0A5B7ZW13"/>
<sequence>MTLKLRFVLLLALMPFLTMAQGTDTARKAPAPMRHIDVDNVDILPSAVDTKGWLLLDKDIQLELEGAVQNLYNFKYDKAEKQFRSLRRRYPQHPMPYFLLGLSTWWKIVPTNVQTKQYDKIFFAYMDTAITKGEQLYKRDNKNYEACFFLSAAYGFDARLNAERKNWRKATVSSKRALEYLQISQEANGLSPEFLFGQALFNYYAVWISETYPLLRPVLLFFPKGNRELGLQQLRNVANNGFYTGLEAKFFLMKILNNEEEDSKAAMPISRYLATNYPDNGYFQRFYALLCFNEGEHRECERVSREILDKINRGMPGYEAISGKYATYFLGWLMEYRYKDIEKAKDYYQRCIVFAESTSETTGGFYLYANRELARIADQQEDPKTAIRYYKEVLDKADRKSESFREAKAYIKAHKK</sequence>
<organism evidence="2 3">
    <name type="scientific">Hymenobacter jejuensis</name>
    <dbReference type="NCBI Taxonomy" id="2502781"/>
    <lineage>
        <taxon>Bacteria</taxon>
        <taxon>Pseudomonadati</taxon>
        <taxon>Bacteroidota</taxon>
        <taxon>Cytophagia</taxon>
        <taxon>Cytophagales</taxon>
        <taxon>Hymenobacteraceae</taxon>
        <taxon>Hymenobacter</taxon>
    </lineage>
</organism>